<comment type="function">
    <text evidence="1">Required for O(2)-independent ubiquinone (coenzyme Q) biosynthesis. Likely functions as an accessory factor.</text>
</comment>
<dbReference type="GO" id="GO:0006744">
    <property type="term" value="P:ubiquinone biosynthetic process"/>
    <property type="evidence" value="ECO:0007669"/>
    <property type="project" value="UniProtKB-UniRule"/>
</dbReference>
<accession>A0A240ASN0</accession>
<dbReference type="GO" id="GO:0005829">
    <property type="term" value="C:cytosol"/>
    <property type="evidence" value="ECO:0007669"/>
    <property type="project" value="TreeGrafter"/>
</dbReference>
<dbReference type="GeneID" id="75025721"/>
<proteinExistence type="inferred from homology"/>
<dbReference type="RefSeq" id="WP_174524375.1">
    <property type="nucleotide sequence ID" value="NZ_CAMIQD010000003.1"/>
</dbReference>
<evidence type="ECO:0000259" key="2">
    <source>
        <dbReference type="Pfam" id="PF02036"/>
    </source>
</evidence>
<evidence type="ECO:0000313" key="4">
    <source>
        <dbReference type="Proteomes" id="UP000215134"/>
    </source>
</evidence>
<dbReference type="HAMAP" id="MF_02231">
    <property type="entry name" value="UbiT"/>
    <property type="match status" value="1"/>
</dbReference>
<dbReference type="UniPathway" id="UPA00232"/>
<dbReference type="FunFam" id="3.30.1050.10:FF:000002">
    <property type="entry name" value="SCP2 domain-containing protein YhbT"/>
    <property type="match status" value="1"/>
</dbReference>
<organism evidence="3 4">
    <name type="scientific">Serratia ficaria</name>
    <dbReference type="NCBI Taxonomy" id="61651"/>
    <lineage>
        <taxon>Bacteria</taxon>
        <taxon>Pseudomonadati</taxon>
        <taxon>Pseudomonadota</taxon>
        <taxon>Gammaproteobacteria</taxon>
        <taxon>Enterobacterales</taxon>
        <taxon>Yersiniaceae</taxon>
        <taxon>Serratia</taxon>
    </lineage>
</organism>
<name>A0A240ASN0_SERFI</name>
<evidence type="ECO:0000313" key="3">
    <source>
        <dbReference type="EMBL" id="SNV85886.1"/>
    </source>
</evidence>
<dbReference type="Gene3D" id="3.30.1050.10">
    <property type="entry name" value="SCP2 sterol-binding domain"/>
    <property type="match status" value="1"/>
</dbReference>
<dbReference type="InterPro" id="IPR003033">
    <property type="entry name" value="SCP2_sterol-bd_dom"/>
</dbReference>
<gene>
    <name evidence="1" type="primary">ubiT</name>
    <name evidence="3" type="ORF">SAMEA4384070_00532</name>
</gene>
<dbReference type="PANTHER" id="PTHR10094:SF25">
    <property type="entry name" value="SCP2 STEROL-BINDING DOMAIN-CONTAINING PROTEIN 1"/>
    <property type="match status" value="1"/>
</dbReference>
<sequence length="175" mass="19804">MTVLEQLRARIVRQGPSLLRVPLKFTPFALQRQLLQQVLGWQFRQALADGDLEFLASRWLKIEVRDLALHWFMTVENDKLVVSQHAEADVSFSGDANDLILIAARKQDPDTLFFQRRLQIEGDTELGLYVKNLMDAIELESMPAPLRMGLLQLADFVEAGQQEGTAQASRVPVSC</sequence>
<evidence type="ECO:0000256" key="1">
    <source>
        <dbReference type="HAMAP-Rule" id="MF_02231"/>
    </source>
</evidence>
<dbReference type="InterPro" id="IPR036527">
    <property type="entry name" value="SCP2_sterol-bd_dom_sf"/>
</dbReference>
<comment type="similarity">
    <text evidence="1">Belongs to the UbiT family.</text>
</comment>
<comment type="pathway">
    <text evidence="1">Cofactor biosynthesis; ubiquinone biosynthesis.</text>
</comment>
<protein>
    <recommendedName>
        <fullName evidence="1">Ubiquinone biosynthesis accessory factor UbiT</fullName>
    </recommendedName>
</protein>
<dbReference type="KEGG" id="sfj:SAMEA4384070_0532"/>
<dbReference type="Proteomes" id="UP000215134">
    <property type="component" value="Chromosome 1"/>
</dbReference>
<dbReference type="InterPro" id="IPR016830">
    <property type="entry name" value="UbiT"/>
</dbReference>
<feature type="domain" description="SCP2" evidence="2">
    <location>
        <begin position="45"/>
        <end position="135"/>
    </location>
</feature>
<reference evidence="3 4" key="1">
    <citation type="submission" date="2017-06" db="EMBL/GenBank/DDBJ databases">
        <authorList>
            <consortium name="Pathogen Informatics"/>
        </authorList>
    </citation>
    <scope>NUCLEOTIDE SEQUENCE [LARGE SCALE GENOMIC DNA]</scope>
    <source>
        <strain evidence="3 4">NCTC12148</strain>
    </source>
</reference>
<dbReference type="EMBL" id="LT906479">
    <property type="protein sequence ID" value="SNV85886.1"/>
    <property type="molecule type" value="Genomic_DNA"/>
</dbReference>
<dbReference type="Pfam" id="PF02036">
    <property type="entry name" value="SCP2"/>
    <property type="match status" value="1"/>
</dbReference>
<dbReference type="AlphaFoldDB" id="A0A240ASN0"/>
<dbReference type="SUPFAM" id="SSF55718">
    <property type="entry name" value="SCP-like"/>
    <property type="match status" value="1"/>
</dbReference>
<dbReference type="STRING" id="1411141.GCA_001590885_04195"/>
<dbReference type="PANTHER" id="PTHR10094">
    <property type="entry name" value="STEROL CARRIER PROTEIN 2 SCP-2 FAMILY PROTEIN"/>
    <property type="match status" value="1"/>
</dbReference>
<dbReference type="PIRSF" id="PIRSF025550">
    <property type="entry name" value="UCP025550_lpd_carrier"/>
    <property type="match status" value="1"/>
</dbReference>
<keyword evidence="4" id="KW-1185">Reference proteome</keyword>
<keyword evidence="1" id="KW-0831">Ubiquinone biosynthesis</keyword>